<dbReference type="EMBL" id="AP005730">
    <property type="protein sequence ID" value="BAD10593.1"/>
    <property type="molecule type" value="Genomic_DNA"/>
</dbReference>
<feature type="compositionally biased region" description="Basic residues" evidence="1">
    <location>
        <begin position="21"/>
        <end position="33"/>
    </location>
</feature>
<evidence type="ECO:0000313" key="2">
    <source>
        <dbReference type="EMBL" id="BAD10593.1"/>
    </source>
</evidence>
<reference evidence="3" key="2">
    <citation type="submission" date="2004-01" db="EMBL/GenBank/DDBJ databases">
        <title>Oryza sativa nipponbare(GA3) genomic DNA, chromosome 8, BAC clone:B1203H11.</title>
        <authorList>
            <person name="Sasaki T."/>
            <person name="Matsumoto T."/>
            <person name="Katayose Y."/>
        </authorList>
    </citation>
    <scope>NUCLEOTIDE SEQUENCE</scope>
</reference>
<organism evidence="3 4">
    <name type="scientific">Oryza sativa subsp. japonica</name>
    <name type="common">Rice</name>
    <dbReference type="NCBI Taxonomy" id="39947"/>
    <lineage>
        <taxon>Eukaryota</taxon>
        <taxon>Viridiplantae</taxon>
        <taxon>Streptophyta</taxon>
        <taxon>Embryophyta</taxon>
        <taxon>Tracheophyta</taxon>
        <taxon>Spermatophyta</taxon>
        <taxon>Magnoliopsida</taxon>
        <taxon>Liliopsida</taxon>
        <taxon>Poales</taxon>
        <taxon>Poaceae</taxon>
        <taxon>BOP clade</taxon>
        <taxon>Oryzoideae</taxon>
        <taxon>Oryzeae</taxon>
        <taxon>Oryzinae</taxon>
        <taxon>Oryza</taxon>
        <taxon>Oryza sativa</taxon>
    </lineage>
</organism>
<gene>
    <name evidence="3" type="ORF">B1203H11.38</name>
    <name evidence="2" type="ORF">OSJNBa0073J19.15</name>
</gene>
<evidence type="ECO:0000256" key="1">
    <source>
        <dbReference type="SAM" id="MobiDB-lite"/>
    </source>
</evidence>
<feature type="region of interest" description="Disordered" evidence="1">
    <location>
        <begin position="1"/>
        <end position="33"/>
    </location>
</feature>
<dbReference type="Proteomes" id="UP000000763">
    <property type="component" value="Chromosome 8"/>
</dbReference>
<evidence type="ECO:0000313" key="4">
    <source>
        <dbReference type="Proteomes" id="UP000000763"/>
    </source>
</evidence>
<feature type="compositionally biased region" description="Low complexity" evidence="1">
    <location>
        <begin position="169"/>
        <end position="183"/>
    </location>
</feature>
<feature type="compositionally biased region" description="Low complexity" evidence="1">
    <location>
        <begin position="7"/>
        <end position="20"/>
    </location>
</feature>
<reference evidence="2" key="1">
    <citation type="submission" date="2002-09" db="EMBL/GenBank/DDBJ databases">
        <title>Oryza sativa nipponbare(GA3) genomic DNA, chromosome 8, BAC clone:OSJNBa0073J19.</title>
        <authorList>
            <person name="Sasaki T."/>
            <person name="Matsumoto T."/>
            <person name="Katayose Y."/>
        </authorList>
    </citation>
    <scope>NUCLEOTIDE SEQUENCE</scope>
</reference>
<reference evidence="4" key="3">
    <citation type="journal article" date="2005" name="Nature">
        <title>The map-based sequence of the rice genome.</title>
        <authorList>
            <consortium name="International rice genome sequencing project (IRGSP)"/>
            <person name="Matsumoto T."/>
            <person name="Wu J."/>
            <person name="Kanamori H."/>
            <person name="Katayose Y."/>
            <person name="Fujisawa M."/>
            <person name="Namiki N."/>
            <person name="Mizuno H."/>
            <person name="Yamamoto K."/>
            <person name="Antonio B.A."/>
            <person name="Baba T."/>
            <person name="Sakata K."/>
            <person name="Nagamura Y."/>
            <person name="Aoki H."/>
            <person name="Arikawa K."/>
            <person name="Arita K."/>
            <person name="Bito T."/>
            <person name="Chiden Y."/>
            <person name="Fujitsuka N."/>
            <person name="Fukunaka R."/>
            <person name="Hamada M."/>
            <person name="Harada C."/>
            <person name="Hayashi A."/>
            <person name="Hijishita S."/>
            <person name="Honda M."/>
            <person name="Hosokawa S."/>
            <person name="Ichikawa Y."/>
            <person name="Idonuma A."/>
            <person name="Iijima M."/>
            <person name="Ikeda M."/>
            <person name="Ikeno M."/>
            <person name="Ito K."/>
            <person name="Ito S."/>
            <person name="Ito T."/>
            <person name="Ito Y."/>
            <person name="Ito Y."/>
            <person name="Iwabuchi A."/>
            <person name="Kamiya K."/>
            <person name="Karasawa W."/>
            <person name="Kurita K."/>
            <person name="Katagiri S."/>
            <person name="Kikuta A."/>
            <person name="Kobayashi H."/>
            <person name="Kobayashi N."/>
            <person name="Machita K."/>
            <person name="Maehara T."/>
            <person name="Masukawa M."/>
            <person name="Mizubayashi T."/>
            <person name="Mukai Y."/>
            <person name="Nagasaki H."/>
            <person name="Nagata Y."/>
            <person name="Naito S."/>
            <person name="Nakashima M."/>
            <person name="Nakama Y."/>
            <person name="Nakamichi Y."/>
            <person name="Nakamura M."/>
            <person name="Meguro A."/>
            <person name="Negishi M."/>
            <person name="Ohta I."/>
            <person name="Ohta T."/>
            <person name="Okamoto M."/>
            <person name="Ono N."/>
            <person name="Saji S."/>
            <person name="Sakaguchi M."/>
            <person name="Sakai K."/>
            <person name="Shibata M."/>
            <person name="Shimokawa T."/>
            <person name="Song J."/>
            <person name="Takazaki Y."/>
            <person name="Terasawa K."/>
            <person name="Tsugane M."/>
            <person name="Tsuji K."/>
            <person name="Ueda S."/>
            <person name="Waki K."/>
            <person name="Yamagata H."/>
            <person name="Yamamoto M."/>
            <person name="Yamamoto S."/>
            <person name="Yamane H."/>
            <person name="Yoshiki S."/>
            <person name="Yoshihara R."/>
            <person name="Yukawa K."/>
            <person name="Zhong H."/>
            <person name="Yano M."/>
            <person name="Yuan Q."/>
            <person name="Ouyang S."/>
            <person name="Liu J."/>
            <person name="Jones K.M."/>
            <person name="Gansberger K."/>
            <person name="Moffat K."/>
            <person name="Hill J."/>
            <person name="Bera J."/>
            <person name="Fadrosh D."/>
            <person name="Jin S."/>
            <person name="Johri S."/>
            <person name="Kim M."/>
            <person name="Overton L."/>
            <person name="Reardon M."/>
            <person name="Tsitrin T."/>
            <person name="Vuong H."/>
            <person name="Weaver B."/>
            <person name="Ciecko A."/>
            <person name="Tallon L."/>
            <person name="Jackson J."/>
            <person name="Pai G."/>
            <person name="Aken S.V."/>
            <person name="Utterback T."/>
            <person name="Reidmuller S."/>
            <person name="Feldblyum T."/>
            <person name="Hsiao J."/>
            <person name="Zismann V."/>
            <person name="Iobst S."/>
            <person name="de Vazeille A.R."/>
            <person name="Buell C.R."/>
            <person name="Ying K."/>
            <person name="Li Y."/>
            <person name="Lu T."/>
            <person name="Huang Y."/>
            <person name="Zhao Q."/>
            <person name="Feng Q."/>
            <person name="Zhang L."/>
            <person name="Zhu J."/>
            <person name="Weng Q."/>
            <person name="Mu J."/>
            <person name="Lu Y."/>
            <person name="Fan D."/>
            <person name="Liu Y."/>
            <person name="Guan J."/>
            <person name="Zhang Y."/>
            <person name="Yu S."/>
            <person name="Liu X."/>
            <person name="Zhang Y."/>
            <person name="Hong G."/>
            <person name="Han B."/>
            <person name="Choisne N."/>
            <person name="Demange N."/>
            <person name="Orjeda G."/>
            <person name="Samain S."/>
            <person name="Cattolico L."/>
            <person name="Pelletier E."/>
            <person name="Couloux A."/>
            <person name="Segurens B."/>
            <person name="Wincker P."/>
            <person name="D'Hont A."/>
            <person name="Scarpelli C."/>
            <person name="Weissenbach J."/>
            <person name="Salanoubat M."/>
            <person name="Quetier F."/>
            <person name="Yu Y."/>
            <person name="Kim H.R."/>
            <person name="Rambo T."/>
            <person name="Currie J."/>
            <person name="Collura K."/>
            <person name="Luo M."/>
            <person name="Yang T."/>
            <person name="Ammiraju J.S.S."/>
            <person name="Engler F."/>
            <person name="Soderlund C."/>
            <person name="Wing R.A."/>
            <person name="Palmer L.E."/>
            <person name="de la Bastide M."/>
            <person name="Spiegel L."/>
            <person name="Nascimento L."/>
            <person name="Zutavern T."/>
            <person name="O'Shaughnessy A."/>
            <person name="Dike S."/>
            <person name="Dedhia N."/>
            <person name="Preston R."/>
            <person name="Balija V."/>
            <person name="McCombie W.R."/>
            <person name="Chow T."/>
            <person name="Chen H."/>
            <person name="Chung M."/>
            <person name="Chen C."/>
            <person name="Shaw J."/>
            <person name="Wu H."/>
            <person name="Hsiao K."/>
            <person name="Chao Y."/>
            <person name="Chu M."/>
            <person name="Cheng C."/>
            <person name="Hour A."/>
            <person name="Lee P."/>
            <person name="Lin S."/>
            <person name="Lin Y."/>
            <person name="Liou J."/>
            <person name="Liu S."/>
            <person name="Hsing Y."/>
            <person name="Raghuvanshi S."/>
            <person name="Mohanty A."/>
            <person name="Bharti A.K."/>
            <person name="Gaur A."/>
            <person name="Gupta V."/>
            <person name="Kumar D."/>
            <person name="Ravi V."/>
            <person name="Vij S."/>
            <person name="Kapur A."/>
            <person name="Khurana P."/>
            <person name="Khurana P."/>
            <person name="Khurana J.P."/>
            <person name="Tyagi A.K."/>
            <person name="Gaikwad K."/>
            <person name="Singh A."/>
            <person name="Dalal V."/>
            <person name="Srivastava S."/>
            <person name="Dixit A."/>
            <person name="Pal A.K."/>
            <person name="Ghazi I.A."/>
            <person name="Yadav M."/>
            <person name="Pandit A."/>
            <person name="Bhargava A."/>
            <person name="Sureshbabu K."/>
            <person name="Batra K."/>
            <person name="Sharma T.R."/>
            <person name="Mohapatra T."/>
            <person name="Singh N.K."/>
            <person name="Messing J."/>
            <person name="Nelson A.B."/>
            <person name="Fuks G."/>
            <person name="Kavchok S."/>
            <person name="Keizer G."/>
            <person name="Linton E."/>
            <person name="Llaca V."/>
            <person name="Song R."/>
            <person name="Tanyolac B."/>
            <person name="Young S."/>
            <person name="Ho-Il K."/>
            <person name="Hahn J.H."/>
            <person name="Sangsakoo G."/>
            <person name="Vanavichit A."/>
            <person name="de Mattos Luiz.A.T."/>
            <person name="Zimmer P.D."/>
            <person name="Malone G."/>
            <person name="Dellagostin O."/>
            <person name="de Oliveira A.C."/>
            <person name="Bevan M."/>
            <person name="Bancroft I."/>
            <person name="Minx P."/>
            <person name="Cordum H."/>
            <person name="Wilson R."/>
            <person name="Cheng Z."/>
            <person name="Jin W."/>
            <person name="Jiang J."/>
            <person name="Leong S.A."/>
            <person name="Iwama H."/>
            <person name="Gojobori T."/>
            <person name="Itoh T."/>
            <person name="Niimura Y."/>
            <person name="Fujii Y."/>
            <person name="Habara T."/>
            <person name="Sakai H."/>
            <person name="Sato Y."/>
            <person name="Wilson G."/>
            <person name="Kumar K."/>
            <person name="McCouch S."/>
            <person name="Juretic N."/>
            <person name="Hoen D."/>
            <person name="Wright S."/>
            <person name="Bruskiewich R."/>
            <person name="Bureau T."/>
            <person name="Miyao A."/>
            <person name="Hirochika H."/>
            <person name="Nishikawa T."/>
            <person name="Kadowaki K."/>
            <person name="Sugiura M."/>
            <person name="Burr B."/>
            <person name="Sasaki T."/>
        </authorList>
    </citation>
    <scope>NUCLEOTIDE SEQUENCE [LARGE SCALE GENOMIC DNA]</scope>
    <source>
        <strain evidence="4">cv. Nipponbare</strain>
    </source>
</reference>
<name>Q6YPD6_ORYSJ</name>
<reference evidence="4" key="4">
    <citation type="journal article" date="2008" name="Nucleic Acids Res.">
        <title>The rice annotation project database (RAP-DB): 2008 update.</title>
        <authorList>
            <consortium name="The rice annotation project (RAP)"/>
        </authorList>
    </citation>
    <scope>GENOME REANNOTATION</scope>
    <source>
        <strain evidence="4">cv. Nipponbare</strain>
    </source>
</reference>
<dbReference type="EMBL" id="AP006723">
    <property type="protein sequence ID" value="BAD10834.1"/>
    <property type="molecule type" value="Genomic_DNA"/>
</dbReference>
<feature type="compositionally biased region" description="Basic residues" evidence="1">
    <location>
        <begin position="74"/>
        <end position="87"/>
    </location>
</feature>
<protein>
    <submittedName>
        <fullName evidence="3">Uncharacterized protein</fullName>
    </submittedName>
</protein>
<feature type="region of interest" description="Disordered" evidence="1">
    <location>
        <begin position="55"/>
        <end position="130"/>
    </location>
</feature>
<feature type="compositionally biased region" description="Low complexity" evidence="1">
    <location>
        <begin position="88"/>
        <end position="112"/>
    </location>
</feature>
<proteinExistence type="predicted"/>
<feature type="region of interest" description="Disordered" evidence="1">
    <location>
        <begin position="160"/>
        <end position="206"/>
    </location>
</feature>
<dbReference type="AlphaFoldDB" id="Q6YPD6"/>
<evidence type="ECO:0000313" key="3">
    <source>
        <dbReference type="EMBL" id="BAD10834.1"/>
    </source>
</evidence>
<sequence length="206" mass="23336">MLSPNYPLSSQHPSLLLPCAPRHRAPSSRHRHRPAAPFAVAIALRAPLPRLLASYPAAHRRRRRTVSNPSRRPSPPRRRPIAARRRVAVPSPRAAARPVAARVSPSPPATARRAPRRPEPRTATRRIAAPSPVRCRRVAIKLPPLPLSFSPLFPIKTFPPSPPHPIPSSSPSSPSPRTIVVVPPRRRRTVPRLRRRRRRRRHRRRR</sequence>
<accession>Q6YPD6</accession>
<feature type="compositionally biased region" description="Basic residues" evidence="1">
    <location>
        <begin position="184"/>
        <end position="206"/>
    </location>
</feature>